<protein>
    <submittedName>
        <fullName evidence="2">GNAT family N-acetyltransferase</fullName>
    </submittedName>
</protein>
<dbReference type="PANTHER" id="PTHR43792:SF1">
    <property type="entry name" value="N-ACETYLTRANSFERASE DOMAIN-CONTAINING PROTEIN"/>
    <property type="match status" value="1"/>
</dbReference>
<dbReference type="InterPro" id="IPR051531">
    <property type="entry name" value="N-acetyltransferase"/>
</dbReference>
<gene>
    <name evidence="2" type="ORF">I5907_17280</name>
</gene>
<keyword evidence="3" id="KW-1185">Reference proteome</keyword>
<name>A0A931GZ32_9BACT</name>
<dbReference type="SUPFAM" id="SSF55729">
    <property type="entry name" value="Acyl-CoA N-acyltransferases (Nat)"/>
    <property type="match status" value="1"/>
</dbReference>
<sequence length="165" mass="18830">MMPQQIITERLELNLISEEDYAFVQELVNTEGWIKFIGDRNVHSPADAVRYIQKIMQTPQLFYWVATIKTTKEKAGIISFMKRSYLDNYDIGFAFLPRFHKSGYALEGARALLTLVQEAYGHETVVATTIPGNLASISLLTKMGFTFKECITQGGEQLNVYQHQK</sequence>
<comment type="caution">
    <text evidence="2">The sequence shown here is derived from an EMBL/GenBank/DDBJ whole genome shotgun (WGS) entry which is preliminary data.</text>
</comment>
<dbReference type="RefSeq" id="WP_196992053.1">
    <property type="nucleotide sequence ID" value="NZ_JADWYR010000002.1"/>
</dbReference>
<dbReference type="Proteomes" id="UP000628448">
    <property type="component" value="Unassembled WGS sequence"/>
</dbReference>
<dbReference type="AlphaFoldDB" id="A0A931GZ32"/>
<dbReference type="EMBL" id="JADWYR010000002">
    <property type="protein sequence ID" value="MBG9377995.1"/>
    <property type="molecule type" value="Genomic_DNA"/>
</dbReference>
<accession>A0A931GZ32</accession>
<dbReference type="PANTHER" id="PTHR43792">
    <property type="entry name" value="GNAT FAMILY, PUTATIVE (AFU_ORTHOLOGUE AFUA_3G00765)-RELATED-RELATED"/>
    <property type="match status" value="1"/>
</dbReference>
<evidence type="ECO:0000259" key="1">
    <source>
        <dbReference type="Pfam" id="PF13302"/>
    </source>
</evidence>
<dbReference type="InterPro" id="IPR016181">
    <property type="entry name" value="Acyl_CoA_acyltransferase"/>
</dbReference>
<dbReference type="Pfam" id="PF13302">
    <property type="entry name" value="Acetyltransf_3"/>
    <property type="match status" value="1"/>
</dbReference>
<dbReference type="GO" id="GO:0016747">
    <property type="term" value="F:acyltransferase activity, transferring groups other than amino-acyl groups"/>
    <property type="evidence" value="ECO:0007669"/>
    <property type="project" value="InterPro"/>
</dbReference>
<organism evidence="2 3">
    <name type="scientific">Panacibacter microcysteis</name>
    <dbReference type="NCBI Taxonomy" id="2793269"/>
    <lineage>
        <taxon>Bacteria</taxon>
        <taxon>Pseudomonadati</taxon>
        <taxon>Bacteroidota</taxon>
        <taxon>Chitinophagia</taxon>
        <taxon>Chitinophagales</taxon>
        <taxon>Chitinophagaceae</taxon>
        <taxon>Panacibacter</taxon>
    </lineage>
</organism>
<reference evidence="2" key="1">
    <citation type="submission" date="2020-11" db="EMBL/GenBank/DDBJ databases">
        <title>Bacterial whole genome sequence for Panacibacter sp. DH6.</title>
        <authorList>
            <person name="Le V."/>
            <person name="Ko S."/>
            <person name="Ahn C.-Y."/>
            <person name="Oh H.-M."/>
        </authorList>
    </citation>
    <scope>NUCLEOTIDE SEQUENCE</scope>
    <source>
        <strain evidence="2">DH6</strain>
    </source>
</reference>
<evidence type="ECO:0000313" key="3">
    <source>
        <dbReference type="Proteomes" id="UP000628448"/>
    </source>
</evidence>
<proteinExistence type="predicted"/>
<dbReference type="Gene3D" id="3.40.630.30">
    <property type="match status" value="1"/>
</dbReference>
<dbReference type="InterPro" id="IPR000182">
    <property type="entry name" value="GNAT_dom"/>
</dbReference>
<feature type="domain" description="N-acetyltransferase" evidence="1">
    <location>
        <begin position="10"/>
        <end position="146"/>
    </location>
</feature>
<evidence type="ECO:0000313" key="2">
    <source>
        <dbReference type="EMBL" id="MBG9377995.1"/>
    </source>
</evidence>